<dbReference type="Proteomes" id="UP001319200">
    <property type="component" value="Unassembled WGS sequence"/>
</dbReference>
<dbReference type="Pfam" id="PF01882">
    <property type="entry name" value="DUF58"/>
    <property type="match status" value="1"/>
</dbReference>
<dbReference type="InterPro" id="IPR036465">
    <property type="entry name" value="vWFA_dom_sf"/>
</dbReference>
<name>A0AAP2GQW1_9BACT</name>
<dbReference type="InterPro" id="IPR002881">
    <property type="entry name" value="DUF58"/>
</dbReference>
<accession>A0AAP2GQW1</accession>
<protein>
    <submittedName>
        <fullName evidence="2">DUF58 domain-containing protein</fullName>
    </submittedName>
</protein>
<evidence type="ECO:0000313" key="3">
    <source>
        <dbReference type="Proteomes" id="UP001319200"/>
    </source>
</evidence>
<dbReference type="EMBL" id="JAHESF010000024">
    <property type="protein sequence ID" value="MBT1699385.1"/>
    <property type="molecule type" value="Genomic_DNA"/>
</dbReference>
<gene>
    <name evidence="2" type="ORF">KK083_20985</name>
</gene>
<dbReference type="AlphaFoldDB" id="A0AAP2GQW1"/>
<dbReference type="RefSeq" id="WP_254167290.1">
    <property type="nucleotide sequence ID" value="NZ_JAHESF010000024.1"/>
</dbReference>
<evidence type="ECO:0000259" key="1">
    <source>
        <dbReference type="Pfam" id="PF01882"/>
    </source>
</evidence>
<reference evidence="2 3" key="1">
    <citation type="submission" date="2021-05" db="EMBL/GenBank/DDBJ databases">
        <title>A Polyphasic approach of four new species of the genus Ohtaekwangia: Ohtaekwangia histidinii sp. nov., Ohtaekwangia cretensis sp. nov., Ohtaekwangia indiensis sp. nov., Ohtaekwangia reichenbachii sp. nov. from diverse environment.</title>
        <authorList>
            <person name="Octaviana S."/>
        </authorList>
    </citation>
    <scope>NUCLEOTIDE SEQUENCE [LARGE SCALE GENOMIC DNA]</scope>
    <source>
        <strain evidence="2 3">PWU4</strain>
    </source>
</reference>
<evidence type="ECO:0000313" key="2">
    <source>
        <dbReference type="EMBL" id="MBT1699385.1"/>
    </source>
</evidence>
<proteinExistence type="predicted"/>
<keyword evidence="3" id="KW-1185">Reference proteome</keyword>
<feature type="domain" description="DUF58" evidence="1">
    <location>
        <begin position="49"/>
        <end position="254"/>
    </location>
</feature>
<dbReference type="PANTHER" id="PTHR33608:SF7">
    <property type="entry name" value="DUF58 DOMAIN-CONTAINING PROTEIN"/>
    <property type="match status" value="1"/>
</dbReference>
<dbReference type="Gene3D" id="3.40.50.410">
    <property type="entry name" value="von Willebrand factor, type A domain"/>
    <property type="match status" value="1"/>
</dbReference>
<dbReference type="PANTHER" id="PTHR33608">
    <property type="entry name" value="BLL2464 PROTEIN"/>
    <property type="match status" value="1"/>
</dbReference>
<organism evidence="2 3">
    <name type="scientific">Chryseosolibacter histidini</name>
    <dbReference type="NCBI Taxonomy" id="2782349"/>
    <lineage>
        <taxon>Bacteria</taxon>
        <taxon>Pseudomonadati</taxon>
        <taxon>Bacteroidota</taxon>
        <taxon>Cytophagia</taxon>
        <taxon>Cytophagales</taxon>
        <taxon>Chryseotaleaceae</taxon>
        <taxon>Chryseosolibacter</taxon>
    </lineage>
</organism>
<comment type="caution">
    <text evidence="2">The sequence shown here is derived from an EMBL/GenBank/DDBJ whole genome shotgun (WGS) entry which is preliminary data.</text>
</comment>
<sequence>MDARLKELLKPEILNTMDGLELVARIIVEGFMSGSNKSQAIGVGQEFSQYRNYEPGDDLRQLDWKMYARSERYFIKQAEIETNITVKFMVDASNSMAYEEDGITKLQFAKIIVAALAYLARKQGDTFGLYTVNDEHVTMLQPRFEQQQFMRFLHELVQVKPMSSWKKSGVEQLFDHHGKEMIVFITDLYDEALDLIKFISRLKTSKNEVIVFHLMGKHETELDHAGAFTFRDLESGAMVKVDTRAQQKQYAEKVKQWVNDSRLSLLEKGINYHLVRMDELPEQILRDFLKARKNLMR</sequence>
<dbReference type="SUPFAM" id="SSF53300">
    <property type="entry name" value="vWA-like"/>
    <property type="match status" value="1"/>
</dbReference>